<accession>A0A5C6T126</accession>
<dbReference type="Proteomes" id="UP000321331">
    <property type="component" value="Unassembled WGS sequence"/>
</dbReference>
<dbReference type="EMBL" id="VMNF01000007">
    <property type="protein sequence ID" value="TXC04492.1"/>
    <property type="molecule type" value="Genomic_DNA"/>
</dbReference>
<dbReference type="AlphaFoldDB" id="A0A5C6T126"/>
<sequence>MICTVLSAQSESQLSSVIQAKAIAKLSIIGTVPILCYDYTFELSHYITDDQLTRNHLLDSPSQVHHQKHIHIKITIQPQALNPRSSILVTARESTHIKCPNSHPHLDRKIKASGLTGRAIS</sequence>
<gene>
    <name evidence="1" type="ORF">FocTR4_00001965</name>
</gene>
<proteinExistence type="predicted"/>
<evidence type="ECO:0000313" key="2">
    <source>
        <dbReference type="Proteomes" id="UP000321331"/>
    </source>
</evidence>
<protein>
    <submittedName>
        <fullName evidence="1">Uncharacterized protein</fullName>
    </submittedName>
</protein>
<organism evidence="1 2">
    <name type="scientific">Fusarium oxysporum f. sp. cubense</name>
    <dbReference type="NCBI Taxonomy" id="61366"/>
    <lineage>
        <taxon>Eukaryota</taxon>
        <taxon>Fungi</taxon>
        <taxon>Dikarya</taxon>
        <taxon>Ascomycota</taxon>
        <taxon>Pezizomycotina</taxon>
        <taxon>Sordariomycetes</taxon>
        <taxon>Hypocreomycetidae</taxon>
        <taxon>Hypocreales</taxon>
        <taxon>Nectriaceae</taxon>
        <taxon>Fusarium</taxon>
        <taxon>Fusarium oxysporum species complex</taxon>
    </lineage>
</organism>
<reference evidence="1 2" key="1">
    <citation type="submission" date="2019-07" db="EMBL/GenBank/DDBJ databases">
        <title>The First High-Quality Draft Genome Sequence of the Causal Agent of the Current Panama Disease Epidemic.</title>
        <authorList>
            <person name="Warmington R.J."/>
            <person name="Kay W."/>
            <person name="Jeffries A."/>
            <person name="Bebber D."/>
            <person name="Moore K."/>
            <person name="Studholme D.J."/>
        </authorList>
    </citation>
    <scope>NUCLEOTIDE SEQUENCE [LARGE SCALE GENOMIC DNA]</scope>
    <source>
        <strain evidence="1 2">TR4</strain>
    </source>
</reference>
<name>A0A5C6T126_FUSOC</name>
<evidence type="ECO:0000313" key="1">
    <source>
        <dbReference type="EMBL" id="TXC04492.1"/>
    </source>
</evidence>
<comment type="caution">
    <text evidence="1">The sequence shown here is derived from an EMBL/GenBank/DDBJ whole genome shotgun (WGS) entry which is preliminary data.</text>
</comment>